<evidence type="ECO:0000256" key="2">
    <source>
        <dbReference type="SAM" id="Phobius"/>
    </source>
</evidence>
<keyword evidence="2" id="KW-0472">Membrane</keyword>
<evidence type="ECO:0000256" key="3">
    <source>
        <dbReference type="SAM" id="SignalP"/>
    </source>
</evidence>
<dbReference type="GeneID" id="85413061"/>
<keyword evidence="3" id="KW-0732">Signal</keyword>
<dbReference type="Proteomes" id="UP001227543">
    <property type="component" value="Unassembled WGS sequence"/>
</dbReference>
<accession>A0ABQ9QTX2</accession>
<protein>
    <recommendedName>
        <fullName evidence="6">LPXTG-domain-containing protein</fullName>
    </recommendedName>
</protein>
<feature type="compositionally biased region" description="Low complexity" evidence="1">
    <location>
        <begin position="207"/>
        <end position="233"/>
    </location>
</feature>
<keyword evidence="5" id="KW-1185">Reference proteome</keyword>
<proteinExistence type="predicted"/>
<feature type="chain" id="PRO_5046932351" description="LPXTG-domain-containing protein" evidence="3">
    <location>
        <begin position="18"/>
        <end position="342"/>
    </location>
</feature>
<evidence type="ECO:0008006" key="6">
    <source>
        <dbReference type="Google" id="ProtNLM"/>
    </source>
</evidence>
<keyword evidence="2" id="KW-0812">Transmembrane</keyword>
<dbReference type="RefSeq" id="XP_060376554.1">
    <property type="nucleotide sequence ID" value="XM_060528823.1"/>
</dbReference>
<organism evidence="4 5">
    <name type="scientific">Colletotrichum tamarilloi</name>
    <dbReference type="NCBI Taxonomy" id="1209934"/>
    <lineage>
        <taxon>Eukaryota</taxon>
        <taxon>Fungi</taxon>
        <taxon>Dikarya</taxon>
        <taxon>Ascomycota</taxon>
        <taxon>Pezizomycotina</taxon>
        <taxon>Sordariomycetes</taxon>
        <taxon>Hypocreomycetidae</taxon>
        <taxon>Glomerellales</taxon>
        <taxon>Glomerellaceae</taxon>
        <taxon>Colletotrichum</taxon>
        <taxon>Colletotrichum acutatum species complex</taxon>
    </lineage>
</organism>
<sequence>MWPMLKNATMLAAGLFGFPVLPVPRMPPLNVEKPEDSKFDAVPRGCRVRATAATMGTTAAQVREYILIPFSLLHHLLTLFVFVRLHRLLVLGIYSPQGTSRRSPVRYTETSIVLTAQCPDPSWSMWVANDTVNDKPDTGAWCCKPDYKGVYRDNGTANYFCTATSISTLQLSYYWAHILTTTTSCSLTATPAGLSTATSTLLASVTPNATSVGTGTGTASSTGTRSESTGTTSPASEEQTGTPVGVKVGAAVGCVAGAALIVAGILFIRKRKQKTIEGVTLTGETEEGRGKPEAKYFHKGTRRPSELETVERTVELDGARPRYELDATRKEDQYDVVSPMSM</sequence>
<dbReference type="EMBL" id="MLFU01000083">
    <property type="protein sequence ID" value="KAK1484729.1"/>
    <property type="molecule type" value="Genomic_DNA"/>
</dbReference>
<feature type="signal peptide" evidence="3">
    <location>
        <begin position="1"/>
        <end position="17"/>
    </location>
</feature>
<name>A0ABQ9QTX2_9PEZI</name>
<keyword evidence="2" id="KW-1133">Transmembrane helix</keyword>
<feature type="region of interest" description="Disordered" evidence="1">
    <location>
        <begin position="207"/>
        <end position="241"/>
    </location>
</feature>
<feature type="transmembrane region" description="Helical" evidence="2">
    <location>
        <begin position="248"/>
        <end position="268"/>
    </location>
</feature>
<comment type="caution">
    <text evidence="4">The sequence shown here is derived from an EMBL/GenBank/DDBJ whole genome shotgun (WGS) entry which is preliminary data.</text>
</comment>
<reference evidence="4 5" key="1">
    <citation type="submission" date="2016-10" db="EMBL/GenBank/DDBJ databases">
        <title>The genome sequence of Colletotrichum fioriniae PJ7.</title>
        <authorList>
            <person name="Baroncelli R."/>
        </authorList>
    </citation>
    <scope>NUCLEOTIDE SEQUENCE [LARGE SCALE GENOMIC DNA]</scope>
    <source>
        <strain evidence="4 5">Tom-12</strain>
    </source>
</reference>
<evidence type="ECO:0000313" key="4">
    <source>
        <dbReference type="EMBL" id="KAK1484729.1"/>
    </source>
</evidence>
<evidence type="ECO:0000313" key="5">
    <source>
        <dbReference type="Proteomes" id="UP001227543"/>
    </source>
</evidence>
<evidence type="ECO:0000256" key="1">
    <source>
        <dbReference type="SAM" id="MobiDB-lite"/>
    </source>
</evidence>
<gene>
    <name evidence="4" type="ORF">CTAM01_12818</name>
</gene>